<reference evidence="2 3" key="1">
    <citation type="submission" date="2021-04" db="EMBL/GenBank/DDBJ databases">
        <authorList>
            <consortium name="Wellcome Sanger Institute Data Sharing"/>
        </authorList>
    </citation>
    <scope>NUCLEOTIDE SEQUENCE [LARGE SCALE GENOMIC DNA]</scope>
</reference>
<sequence>TFQHRGEYRALQRHRGGAEPNPTAHCPGSPESPPMSGWGSGEQERQHHTSSEEAGSSLQEEEDDPRGLTTRQTVRKTTLS</sequence>
<dbReference type="GeneTree" id="ENSGT01120000277612"/>
<feature type="compositionally biased region" description="Basic and acidic residues" evidence="1">
    <location>
        <begin position="42"/>
        <end position="51"/>
    </location>
</feature>
<reference evidence="2" key="3">
    <citation type="submission" date="2025-09" db="UniProtKB">
        <authorList>
            <consortium name="Ensembl"/>
        </authorList>
    </citation>
    <scope>IDENTIFICATION</scope>
</reference>
<evidence type="ECO:0000313" key="2">
    <source>
        <dbReference type="Ensembl" id="ENSATEP00000075349.1"/>
    </source>
</evidence>
<accession>A0AAQ6IJ76</accession>
<feature type="compositionally biased region" description="Basic and acidic residues" evidence="1">
    <location>
        <begin position="1"/>
        <end position="10"/>
    </location>
</feature>
<proteinExistence type="predicted"/>
<dbReference type="Proteomes" id="UP000265040">
    <property type="component" value="Chromosome 1"/>
</dbReference>
<keyword evidence="3" id="KW-1185">Reference proteome</keyword>
<reference evidence="2" key="2">
    <citation type="submission" date="2025-08" db="UniProtKB">
        <authorList>
            <consortium name="Ensembl"/>
        </authorList>
    </citation>
    <scope>IDENTIFICATION</scope>
</reference>
<dbReference type="Ensembl" id="ENSATET00000074716.1">
    <property type="protein sequence ID" value="ENSATEP00000075349.1"/>
    <property type="gene ID" value="ENSATEG00000033809.1"/>
</dbReference>
<dbReference type="AlphaFoldDB" id="A0AAQ6IJ76"/>
<name>A0AAQ6IJ76_ANATE</name>
<feature type="compositionally biased region" description="Polar residues" evidence="1">
    <location>
        <begin position="69"/>
        <end position="80"/>
    </location>
</feature>
<organism evidence="2 3">
    <name type="scientific">Anabas testudineus</name>
    <name type="common">Climbing perch</name>
    <name type="synonym">Anthias testudineus</name>
    <dbReference type="NCBI Taxonomy" id="64144"/>
    <lineage>
        <taxon>Eukaryota</taxon>
        <taxon>Metazoa</taxon>
        <taxon>Chordata</taxon>
        <taxon>Craniata</taxon>
        <taxon>Vertebrata</taxon>
        <taxon>Euteleostomi</taxon>
        <taxon>Actinopterygii</taxon>
        <taxon>Neopterygii</taxon>
        <taxon>Teleostei</taxon>
        <taxon>Neoteleostei</taxon>
        <taxon>Acanthomorphata</taxon>
        <taxon>Anabantaria</taxon>
        <taxon>Anabantiformes</taxon>
        <taxon>Anabantoidei</taxon>
        <taxon>Anabantidae</taxon>
        <taxon>Anabas</taxon>
    </lineage>
</organism>
<protein>
    <submittedName>
        <fullName evidence="2">Uncharacterized protein</fullName>
    </submittedName>
</protein>
<evidence type="ECO:0000313" key="3">
    <source>
        <dbReference type="Proteomes" id="UP000265040"/>
    </source>
</evidence>
<feature type="region of interest" description="Disordered" evidence="1">
    <location>
        <begin position="1"/>
        <end position="80"/>
    </location>
</feature>
<evidence type="ECO:0000256" key="1">
    <source>
        <dbReference type="SAM" id="MobiDB-lite"/>
    </source>
</evidence>